<organism evidence="1 2">
    <name type="scientific">Saccharopolyspora cebuensis</name>
    <dbReference type="NCBI Taxonomy" id="418759"/>
    <lineage>
        <taxon>Bacteria</taxon>
        <taxon>Bacillati</taxon>
        <taxon>Actinomycetota</taxon>
        <taxon>Actinomycetes</taxon>
        <taxon>Pseudonocardiales</taxon>
        <taxon>Pseudonocardiaceae</taxon>
        <taxon>Saccharopolyspora</taxon>
    </lineage>
</organism>
<protein>
    <submittedName>
        <fullName evidence="1">Uncharacterized protein</fullName>
    </submittedName>
</protein>
<accession>A0ABV4CG67</accession>
<keyword evidence="2" id="KW-1185">Reference proteome</keyword>
<dbReference type="EMBL" id="JBGEHV010000017">
    <property type="protein sequence ID" value="MEY8040097.1"/>
    <property type="molecule type" value="Genomic_DNA"/>
</dbReference>
<evidence type="ECO:0000313" key="1">
    <source>
        <dbReference type="EMBL" id="MEY8040097.1"/>
    </source>
</evidence>
<dbReference type="RefSeq" id="WP_369774833.1">
    <property type="nucleotide sequence ID" value="NZ_JBGEHV010000017.1"/>
</dbReference>
<evidence type="ECO:0000313" key="2">
    <source>
        <dbReference type="Proteomes" id="UP001564626"/>
    </source>
</evidence>
<comment type="caution">
    <text evidence="1">The sequence shown here is derived from an EMBL/GenBank/DDBJ whole genome shotgun (WGS) entry which is preliminary data.</text>
</comment>
<name>A0ABV4CG67_9PSEU</name>
<gene>
    <name evidence="1" type="ORF">AB8O55_11885</name>
</gene>
<proteinExistence type="predicted"/>
<sequence length="97" mass="11042">MDLVKLSRDAQALLERLADRFPPDQLRMCRESGQGGEWNEMVDIMCAVLAKHEVPVTQDEWHALADLLALYPVPVEGYDYINKRDEILAALTVTDRT</sequence>
<reference evidence="1 2" key="1">
    <citation type="submission" date="2024-08" db="EMBL/GenBank/DDBJ databases">
        <title>Genome mining of Saccharopolyspora cebuensis PGLac3 from Nigerian medicinal plant.</title>
        <authorList>
            <person name="Ezeobiora C.E."/>
            <person name="Igbokwe N.H."/>
            <person name="Amin D.H."/>
            <person name="Mendie U.E."/>
        </authorList>
    </citation>
    <scope>NUCLEOTIDE SEQUENCE [LARGE SCALE GENOMIC DNA]</scope>
    <source>
        <strain evidence="1 2">PGLac3</strain>
    </source>
</reference>
<dbReference type="Proteomes" id="UP001564626">
    <property type="component" value="Unassembled WGS sequence"/>
</dbReference>